<proteinExistence type="predicted"/>
<accession>A0ABV9VW30</accession>
<dbReference type="RefSeq" id="WP_380116306.1">
    <property type="nucleotide sequence ID" value="NZ_JBHSIU010000019.1"/>
</dbReference>
<reference evidence="3" key="1">
    <citation type="journal article" date="2019" name="Int. J. Syst. Evol. Microbiol.">
        <title>The Global Catalogue of Microorganisms (GCM) 10K type strain sequencing project: providing services to taxonomists for standard genome sequencing and annotation.</title>
        <authorList>
            <consortium name="The Broad Institute Genomics Platform"/>
            <consortium name="The Broad Institute Genome Sequencing Center for Infectious Disease"/>
            <person name="Wu L."/>
            <person name="Ma J."/>
        </authorList>
    </citation>
    <scope>NUCLEOTIDE SEQUENCE [LARGE SCALE GENOMIC DNA]</scope>
    <source>
        <strain evidence="3">CGMCC 4.7152</strain>
    </source>
</reference>
<feature type="region of interest" description="Disordered" evidence="1">
    <location>
        <begin position="156"/>
        <end position="190"/>
    </location>
</feature>
<sequence>MSEALAALVRSFPDEPLRLIPGDPGAEWDANTRWFGIPDEPVDPAAVAAALEEVGRRLRVRFGAEPGPVTFYAWHDEQAGQLRCALRSVPPDELPFGGRHVVVERPDAVVALIADDEHPGVVLWDELSPAAAEPAPEPPPFPVFAVPIAVSALPGDGVDVDGSPASRPVSALRDATPTPVTGSLAGADQA</sequence>
<evidence type="ECO:0000313" key="3">
    <source>
        <dbReference type="Proteomes" id="UP001595912"/>
    </source>
</evidence>
<comment type="caution">
    <text evidence="2">The sequence shown here is derived from an EMBL/GenBank/DDBJ whole genome shotgun (WGS) entry which is preliminary data.</text>
</comment>
<keyword evidence="3" id="KW-1185">Reference proteome</keyword>
<protein>
    <submittedName>
        <fullName evidence="2">Uncharacterized protein</fullName>
    </submittedName>
</protein>
<dbReference type="Proteomes" id="UP001595912">
    <property type="component" value="Unassembled WGS sequence"/>
</dbReference>
<evidence type="ECO:0000313" key="2">
    <source>
        <dbReference type="EMBL" id="MFC4999765.1"/>
    </source>
</evidence>
<organism evidence="2 3">
    <name type="scientific">Dactylosporangium cerinum</name>
    <dbReference type="NCBI Taxonomy" id="1434730"/>
    <lineage>
        <taxon>Bacteria</taxon>
        <taxon>Bacillati</taxon>
        <taxon>Actinomycetota</taxon>
        <taxon>Actinomycetes</taxon>
        <taxon>Micromonosporales</taxon>
        <taxon>Micromonosporaceae</taxon>
        <taxon>Dactylosporangium</taxon>
    </lineage>
</organism>
<gene>
    <name evidence="2" type="ORF">ACFPIJ_18210</name>
</gene>
<dbReference type="EMBL" id="JBHSIU010000019">
    <property type="protein sequence ID" value="MFC4999765.1"/>
    <property type="molecule type" value="Genomic_DNA"/>
</dbReference>
<name>A0ABV9VW30_9ACTN</name>
<evidence type="ECO:0000256" key="1">
    <source>
        <dbReference type="SAM" id="MobiDB-lite"/>
    </source>
</evidence>